<evidence type="ECO:0000313" key="5">
    <source>
        <dbReference type="Proteomes" id="UP000290289"/>
    </source>
</evidence>
<keyword evidence="3" id="KW-1133">Transmembrane helix</keyword>
<dbReference type="PANTHER" id="PTHR31147:SF66">
    <property type="entry name" value="OS05G0315700 PROTEIN"/>
    <property type="match status" value="1"/>
</dbReference>
<dbReference type="GO" id="GO:0009836">
    <property type="term" value="P:fruit ripening, climacteric"/>
    <property type="evidence" value="ECO:0007669"/>
    <property type="project" value="UniProtKB-ARBA"/>
</dbReference>
<dbReference type="Pfam" id="PF02458">
    <property type="entry name" value="Transferase"/>
    <property type="match status" value="1"/>
</dbReference>
<name>A0A498JUR1_MALDO</name>
<dbReference type="PANTHER" id="PTHR31147">
    <property type="entry name" value="ACYL TRANSFERASE 4"/>
    <property type="match status" value="1"/>
</dbReference>
<keyword evidence="2" id="KW-0808">Transferase</keyword>
<evidence type="ECO:0000256" key="3">
    <source>
        <dbReference type="SAM" id="Phobius"/>
    </source>
</evidence>
<dbReference type="AlphaFoldDB" id="A0A498JUR1"/>
<dbReference type="InterPro" id="IPR023213">
    <property type="entry name" value="CAT-like_dom_sf"/>
</dbReference>
<keyword evidence="3" id="KW-0812">Transmembrane</keyword>
<accession>A0A498JUR1</accession>
<evidence type="ECO:0000256" key="1">
    <source>
        <dbReference type="ARBA" id="ARBA00009861"/>
    </source>
</evidence>
<dbReference type="EMBL" id="RDQH01000332">
    <property type="protein sequence ID" value="RXH96921.1"/>
    <property type="molecule type" value="Genomic_DNA"/>
</dbReference>
<dbReference type="STRING" id="3750.A0A498JUR1"/>
<comment type="caution">
    <text evidence="4">The sequence shown here is derived from an EMBL/GenBank/DDBJ whole genome shotgun (WGS) entry which is preliminary data.</text>
</comment>
<feature type="transmembrane region" description="Helical" evidence="3">
    <location>
        <begin position="124"/>
        <end position="145"/>
    </location>
</feature>
<evidence type="ECO:0000313" key="4">
    <source>
        <dbReference type="EMBL" id="RXH96921.1"/>
    </source>
</evidence>
<organism evidence="4 5">
    <name type="scientific">Malus domestica</name>
    <name type="common">Apple</name>
    <name type="synonym">Pyrus malus</name>
    <dbReference type="NCBI Taxonomy" id="3750"/>
    <lineage>
        <taxon>Eukaryota</taxon>
        <taxon>Viridiplantae</taxon>
        <taxon>Streptophyta</taxon>
        <taxon>Embryophyta</taxon>
        <taxon>Tracheophyta</taxon>
        <taxon>Spermatophyta</taxon>
        <taxon>Magnoliopsida</taxon>
        <taxon>eudicotyledons</taxon>
        <taxon>Gunneridae</taxon>
        <taxon>Pentapetalae</taxon>
        <taxon>rosids</taxon>
        <taxon>fabids</taxon>
        <taxon>Rosales</taxon>
        <taxon>Rosaceae</taxon>
        <taxon>Amygdaloideae</taxon>
        <taxon>Maleae</taxon>
        <taxon>Malus</taxon>
    </lineage>
</organism>
<comment type="similarity">
    <text evidence="1">Belongs to the plant acyltransferase family.</text>
</comment>
<keyword evidence="3" id="KW-0472">Membrane</keyword>
<gene>
    <name evidence="4" type="ORF">DVH24_035589</name>
</gene>
<dbReference type="Proteomes" id="UP000290289">
    <property type="component" value="Chromosome 6"/>
</dbReference>
<sequence>MMPPLVLKVKRLQLELITSTKPTPRETKFLSDIAGKLEVSGSIVIMCYKDNPSLKENCDPVKAIREALSRALVYYYPLAGRLREGPNKKLMVDCNGVGILYVEASGSDGINGCHLLLVHVNQLIINYMLNCFLYSYFVIAILMLYKKKIEVGKGKSSVFCVKVTRLTCGGFILALRLHKVFRAPITEQVSLVQVELKRPTKPKTK</sequence>
<dbReference type="InterPro" id="IPR050898">
    <property type="entry name" value="Plant_acyltransferase"/>
</dbReference>
<evidence type="ECO:0000256" key="2">
    <source>
        <dbReference type="ARBA" id="ARBA00022679"/>
    </source>
</evidence>
<dbReference type="Gene3D" id="3.30.559.10">
    <property type="entry name" value="Chloramphenicol acetyltransferase-like domain"/>
    <property type="match status" value="1"/>
</dbReference>
<reference evidence="4" key="1">
    <citation type="submission" date="2018-10" db="EMBL/GenBank/DDBJ databases">
        <title>A high-quality apple genome assembly.</title>
        <authorList>
            <person name="Hu J."/>
        </authorList>
    </citation>
    <scope>NUCLEOTIDE SEQUENCE [LARGE SCALE GENOMIC DNA]</scope>
    <source>
        <tissue evidence="4">Young leaf</tissue>
    </source>
</reference>
<keyword evidence="5" id="KW-1185">Reference proteome</keyword>
<protein>
    <submittedName>
        <fullName evidence="4">Uncharacterized protein</fullName>
    </submittedName>
</protein>
<dbReference type="GO" id="GO:0016740">
    <property type="term" value="F:transferase activity"/>
    <property type="evidence" value="ECO:0007669"/>
    <property type="project" value="UniProtKB-KW"/>
</dbReference>
<proteinExistence type="inferred from homology"/>